<protein>
    <submittedName>
        <fullName evidence="5">TP53 regulated inhibitor of apoptosis 1</fullName>
    </submittedName>
</protein>
<organism evidence="5 6">
    <name type="scientific">Podarcis muralis</name>
    <name type="common">Wall lizard</name>
    <name type="synonym">Lacerta muralis</name>
    <dbReference type="NCBI Taxonomy" id="64176"/>
    <lineage>
        <taxon>Eukaryota</taxon>
        <taxon>Metazoa</taxon>
        <taxon>Chordata</taxon>
        <taxon>Craniata</taxon>
        <taxon>Vertebrata</taxon>
        <taxon>Euteleostomi</taxon>
        <taxon>Lepidosauria</taxon>
        <taxon>Squamata</taxon>
        <taxon>Bifurcata</taxon>
        <taxon>Unidentata</taxon>
        <taxon>Episquamata</taxon>
        <taxon>Laterata</taxon>
        <taxon>Lacertibaenia</taxon>
        <taxon>Lacertidae</taxon>
        <taxon>Podarcis</taxon>
    </lineage>
</organism>
<dbReference type="InterPro" id="IPR007918">
    <property type="entry name" value="MDM35_apoptosis"/>
</dbReference>
<evidence type="ECO:0000256" key="4">
    <source>
        <dbReference type="SAM" id="MobiDB-lite"/>
    </source>
</evidence>
<accession>A0A670JRN2</accession>
<dbReference type="AlphaFoldDB" id="A0A670JRN2"/>
<name>A0A670JRN2_PODMU</name>
<reference evidence="5 6" key="1">
    <citation type="journal article" date="2019" name="Proc. Natl. Acad. Sci. U.S.A.">
        <title>Regulatory changes in pterin and carotenoid genes underlie balanced color polymorphisms in the wall lizard.</title>
        <authorList>
            <person name="Andrade P."/>
            <person name="Pinho C."/>
            <person name="Perez I de Lanuza G."/>
            <person name="Afonso S."/>
            <person name="Brejcha J."/>
            <person name="Rubin C.J."/>
            <person name="Wallerman O."/>
            <person name="Pereira P."/>
            <person name="Sabatino S.J."/>
            <person name="Bellati A."/>
            <person name="Pellitteri-Rosa D."/>
            <person name="Bosakova Z."/>
            <person name="Bunikis I."/>
            <person name="Carretero M.A."/>
            <person name="Feiner N."/>
            <person name="Marsik P."/>
            <person name="Pauperio F."/>
            <person name="Salvi D."/>
            <person name="Soler L."/>
            <person name="While G.M."/>
            <person name="Uller T."/>
            <person name="Font E."/>
            <person name="Andersson L."/>
            <person name="Carneiro M."/>
        </authorList>
    </citation>
    <scope>NUCLEOTIDE SEQUENCE</scope>
</reference>
<dbReference type="Pfam" id="PF05254">
    <property type="entry name" value="UPF0203"/>
    <property type="match status" value="1"/>
</dbReference>
<dbReference type="GO" id="GO:1990050">
    <property type="term" value="F:phosphatidic acid transfer activity"/>
    <property type="evidence" value="ECO:0007669"/>
    <property type="project" value="TreeGrafter"/>
</dbReference>
<dbReference type="Ensembl" id="ENSPMRT00000027780.1">
    <property type="protein sequence ID" value="ENSPMRP00000026179.1"/>
    <property type="gene ID" value="ENSPMRG00000016937.1"/>
</dbReference>
<gene>
    <name evidence="5" type="primary">TRIAP1</name>
</gene>
<reference evidence="5" key="2">
    <citation type="submission" date="2025-08" db="UniProtKB">
        <authorList>
            <consortium name="Ensembl"/>
        </authorList>
    </citation>
    <scope>IDENTIFICATION</scope>
</reference>
<dbReference type="GO" id="GO:0005758">
    <property type="term" value="C:mitochondrial intermembrane space"/>
    <property type="evidence" value="ECO:0007669"/>
    <property type="project" value="TreeGrafter"/>
</dbReference>
<comment type="catalytic activity">
    <reaction evidence="3">
        <text>a 1,2-diacyl-sn-glycero-3-phosphate(in) = a 1,2-diacyl-sn-glycero-3-phosphate(out)</text>
        <dbReference type="Rhea" id="RHEA:36435"/>
        <dbReference type="ChEBI" id="CHEBI:58608"/>
    </reaction>
</comment>
<dbReference type="GO" id="GO:0005829">
    <property type="term" value="C:cytosol"/>
    <property type="evidence" value="ECO:0007669"/>
    <property type="project" value="TreeGrafter"/>
</dbReference>
<dbReference type="PANTHER" id="PTHR46403">
    <property type="entry name" value="TP53-REGULATED INHIBITOR OF APOPTOSIS 1"/>
    <property type="match status" value="1"/>
</dbReference>
<dbReference type="PROSITE" id="PS51808">
    <property type="entry name" value="CHCH"/>
    <property type="match status" value="1"/>
</dbReference>
<keyword evidence="2" id="KW-1015">Disulfide bond</keyword>
<evidence type="ECO:0000256" key="2">
    <source>
        <dbReference type="ARBA" id="ARBA00023157"/>
    </source>
</evidence>
<proteinExistence type="inferred from homology"/>
<reference evidence="5" key="3">
    <citation type="submission" date="2025-09" db="UniProtKB">
        <authorList>
            <consortium name="Ensembl"/>
        </authorList>
    </citation>
    <scope>IDENTIFICATION</scope>
</reference>
<dbReference type="GO" id="GO:0005634">
    <property type="term" value="C:nucleus"/>
    <property type="evidence" value="ECO:0007669"/>
    <property type="project" value="TreeGrafter"/>
</dbReference>
<evidence type="ECO:0000256" key="1">
    <source>
        <dbReference type="ARBA" id="ARBA00006196"/>
    </source>
</evidence>
<dbReference type="PANTHER" id="PTHR46403:SF1">
    <property type="entry name" value="TP53-REGULATED INHIBITOR OF APOPTOSIS 1"/>
    <property type="match status" value="1"/>
</dbReference>
<evidence type="ECO:0000313" key="6">
    <source>
        <dbReference type="Proteomes" id="UP000472272"/>
    </source>
</evidence>
<dbReference type="GO" id="GO:0045332">
    <property type="term" value="P:phospholipid translocation"/>
    <property type="evidence" value="ECO:0007669"/>
    <property type="project" value="TreeGrafter"/>
</dbReference>
<dbReference type="Proteomes" id="UP000472272">
    <property type="component" value="Chromosome 16"/>
</dbReference>
<evidence type="ECO:0000256" key="3">
    <source>
        <dbReference type="ARBA" id="ARBA00023706"/>
    </source>
</evidence>
<comment type="similarity">
    <text evidence="1">Belongs to the TRIAP1/MDM35 family.</text>
</comment>
<dbReference type="GeneTree" id="ENSGT00940000162087"/>
<evidence type="ECO:0000313" key="5">
    <source>
        <dbReference type="Ensembl" id="ENSPMRP00000026179.1"/>
    </source>
</evidence>
<feature type="region of interest" description="Disordered" evidence="4">
    <location>
        <begin position="19"/>
        <end position="61"/>
    </location>
</feature>
<keyword evidence="6" id="KW-1185">Reference proteome</keyword>
<sequence length="176" mass="19263">MSLPRISGDKLCLGAAGPFTHPGSPCFPRRRGETPFRNSSLGAKPRAEDTGEPQSPHAFLWPGAPEARRHVTPLPCAKGGSRAYFRVRAWRVGAAVAMNSVGEACTEMKREYDQCFNRWFAEKFLKGEGGDGSGDPCAQLFKRYQLCVQKAIKEKDIPIEGLEFMGPSKGKSENSS</sequence>